<dbReference type="PROSITE" id="PS51683">
    <property type="entry name" value="SAM_OMT_II"/>
    <property type="match status" value="1"/>
</dbReference>
<dbReference type="InterPro" id="IPR016461">
    <property type="entry name" value="COMT-like"/>
</dbReference>
<reference evidence="5 6" key="1">
    <citation type="submission" date="2023-04" db="EMBL/GenBank/DDBJ databases">
        <title>Colletotrichum tabacum stain YC1 causing leaf anthracnose on Nicotiana tabacum(L.) cv.</title>
        <authorList>
            <person name="Ji Z."/>
            <person name="Wang M."/>
            <person name="Zhang J."/>
            <person name="Wang N."/>
            <person name="Zhou Z."/>
        </authorList>
    </citation>
    <scope>NUCLEOTIDE SEQUENCE [LARGE SCALE GENOMIC DNA]</scope>
    <source>
        <strain evidence="5 6">YC1</strain>
    </source>
</reference>
<evidence type="ECO:0000313" key="5">
    <source>
        <dbReference type="EMBL" id="KAK6211635.1"/>
    </source>
</evidence>
<keyword evidence="3" id="KW-0949">S-adenosyl-L-methionine</keyword>
<sequence length="116" mass="13413">MECDFHTEQTVRGARAYYMHSVLHDWTDEVGRSILSCVTAAMKPGYSRLLVNENELPPTGANWQTTALDMMMMTLFSSRERTEEQWRRLLEPAGLRIIKIWSQGEGVESLIEYELT</sequence>
<keyword evidence="6" id="KW-1185">Reference proteome</keyword>
<dbReference type="InterPro" id="IPR001077">
    <property type="entry name" value="COMT_C"/>
</dbReference>
<dbReference type="PANTHER" id="PTHR43712">
    <property type="entry name" value="PUTATIVE (AFU_ORTHOLOGUE AFUA_4G14580)-RELATED"/>
    <property type="match status" value="1"/>
</dbReference>
<evidence type="ECO:0000259" key="4">
    <source>
        <dbReference type="Pfam" id="PF00891"/>
    </source>
</evidence>
<dbReference type="PANTHER" id="PTHR43712:SF17">
    <property type="entry name" value="O-METHYLTRANSFERASE"/>
    <property type="match status" value="1"/>
</dbReference>
<evidence type="ECO:0000256" key="3">
    <source>
        <dbReference type="ARBA" id="ARBA00022691"/>
    </source>
</evidence>
<feature type="domain" description="O-methyltransferase C-terminal" evidence="4">
    <location>
        <begin position="4"/>
        <end position="95"/>
    </location>
</feature>
<evidence type="ECO:0000256" key="2">
    <source>
        <dbReference type="ARBA" id="ARBA00022679"/>
    </source>
</evidence>
<evidence type="ECO:0000256" key="1">
    <source>
        <dbReference type="ARBA" id="ARBA00022603"/>
    </source>
</evidence>
<dbReference type="SUPFAM" id="SSF53335">
    <property type="entry name" value="S-adenosyl-L-methionine-dependent methyltransferases"/>
    <property type="match status" value="1"/>
</dbReference>
<dbReference type="AlphaFoldDB" id="A0AAV9T4Z2"/>
<dbReference type="GO" id="GO:0008171">
    <property type="term" value="F:O-methyltransferase activity"/>
    <property type="evidence" value="ECO:0007669"/>
    <property type="project" value="InterPro"/>
</dbReference>
<keyword evidence="2" id="KW-0808">Transferase</keyword>
<organism evidence="5 6">
    <name type="scientific">Colletotrichum tabaci</name>
    <dbReference type="NCBI Taxonomy" id="1209068"/>
    <lineage>
        <taxon>Eukaryota</taxon>
        <taxon>Fungi</taxon>
        <taxon>Dikarya</taxon>
        <taxon>Ascomycota</taxon>
        <taxon>Pezizomycotina</taxon>
        <taxon>Sordariomycetes</taxon>
        <taxon>Hypocreomycetidae</taxon>
        <taxon>Glomerellales</taxon>
        <taxon>Glomerellaceae</taxon>
        <taxon>Colletotrichum</taxon>
        <taxon>Colletotrichum destructivum species complex</taxon>
    </lineage>
</organism>
<dbReference type="EMBL" id="JASAOK010000046">
    <property type="protein sequence ID" value="KAK6211635.1"/>
    <property type="molecule type" value="Genomic_DNA"/>
</dbReference>
<dbReference type="GO" id="GO:0032259">
    <property type="term" value="P:methylation"/>
    <property type="evidence" value="ECO:0007669"/>
    <property type="project" value="UniProtKB-KW"/>
</dbReference>
<accession>A0AAV9T4Z2</accession>
<keyword evidence="1" id="KW-0489">Methyltransferase</keyword>
<dbReference type="InterPro" id="IPR029063">
    <property type="entry name" value="SAM-dependent_MTases_sf"/>
</dbReference>
<gene>
    <name evidence="5" type="ORF">QIS74_10899</name>
</gene>
<dbReference type="Gene3D" id="3.40.50.150">
    <property type="entry name" value="Vaccinia Virus protein VP39"/>
    <property type="match status" value="1"/>
</dbReference>
<dbReference type="Pfam" id="PF00891">
    <property type="entry name" value="Methyltransf_2"/>
    <property type="match status" value="1"/>
</dbReference>
<proteinExistence type="predicted"/>
<protein>
    <submittedName>
        <fullName evidence="5">O-methyltransferase</fullName>
    </submittedName>
</protein>
<comment type="caution">
    <text evidence="5">The sequence shown here is derived from an EMBL/GenBank/DDBJ whole genome shotgun (WGS) entry which is preliminary data.</text>
</comment>
<dbReference type="Proteomes" id="UP001327957">
    <property type="component" value="Unassembled WGS sequence"/>
</dbReference>
<evidence type="ECO:0000313" key="6">
    <source>
        <dbReference type="Proteomes" id="UP001327957"/>
    </source>
</evidence>
<name>A0AAV9T4Z2_9PEZI</name>